<keyword evidence="9" id="KW-0804">Transcription</keyword>
<evidence type="ECO:0000256" key="12">
    <source>
        <dbReference type="SAM" id="MobiDB-lite"/>
    </source>
</evidence>
<feature type="domain" description="C2H2-type" evidence="13">
    <location>
        <begin position="602"/>
        <end position="630"/>
    </location>
</feature>
<dbReference type="GO" id="GO:0001227">
    <property type="term" value="F:DNA-binding transcription repressor activity, RNA polymerase II-specific"/>
    <property type="evidence" value="ECO:0007669"/>
    <property type="project" value="TreeGrafter"/>
</dbReference>
<dbReference type="PROSITE" id="PS50157">
    <property type="entry name" value="ZINC_FINGER_C2H2_2"/>
    <property type="match status" value="10"/>
</dbReference>
<keyword evidence="4" id="KW-0677">Repeat</keyword>
<sequence>MISMQQQTVLNNVTGPEQPQEEIQLTELLPVKQSRIRENVFKDADATDALRALRSLSGDCGDSENFNLREFDFCKNVEQSTRQNNKNRRAETRRKRREESKNSAKDVDFDEEKNDEVVEKKARNGRKIVRGKAPKRKLTKLSKRKDDDKGSDYETERKLIRKDIIECDEDDGNEQLYLDLEKRDCFKDEVYVYRREPLDPCSSSEPEESGAITRKVQQDLCEKDYFAGRELSDGKENFAKRKLTDKDDGKEECKFSAEGEKENSSEKELRLKIDAIIQANYLLERENNNVVASDGLKIAEHIGTSSTTGSVNADSSDGSSCNLIEKRTKRKRTDQTRQSNDQQNPQKKYCCVVCDARFKGSGGLRNHYKVVHGAGPVFKCDECGKEFPLKERLKLHVRTHTGFKPYKCPECDKSFARGGQLVQHRRTHSQVRPFHCKLCSNTFTCAANLSLHLKRHNGQKDHKCDLCGRAFVRRDALKKHLECLHRDVKSFLCAICNKTFKGHLPQHMRTHARDRPHGCATCGQRFAQKSQLTVHQRTHSGQRPFRCLVCWQAFAHSTALKLHTRRHTGERPFKCSECNAGFTQLPHWKKHMKCIHGRNDPYGCKRCKSFFRIKSDLESHEKTCHPEMETEDDDGSVAGRPTGSSEVIEKSSVNAKYKLMTVEKMRLLLAVLLKRISKQERLDELGFGKRLIDDVLQDSLVSAGKEPVTGSGLSELEALTRNLEAFLEWTVPKEHWENFRKMKKSPEEILETLTAT</sequence>
<dbReference type="GO" id="GO:0008270">
    <property type="term" value="F:zinc ion binding"/>
    <property type="evidence" value="ECO:0007669"/>
    <property type="project" value="UniProtKB-KW"/>
</dbReference>
<dbReference type="Proteomes" id="UP000504615">
    <property type="component" value="Unplaced"/>
</dbReference>
<feature type="domain" description="C2H2-type" evidence="13">
    <location>
        <begin position="517"/>
        <end position="544"/>
    </location>
</feature>
<comment type="similarity">
    <text evidence="2">Belongs to the krueppel C2H2-type zinc-finger protein family.</text>
</comment>
<accession>A0A6I9WC64</accession>
<dbReference type="FunFam" id="3.30.160.60:FF:002343">
    <property type="entry name" value="Zinc finger protein 33A"/>
    <property type="match status" value="3"/>
</dbReference>
<dbReference type="SMART" id="SM00355">
    <property type="entry name" value="ZnF_C2H2"/>
    <property type="match status" value="10"/>
</dbReference>
<evidence type="ECO:0000256" key="4">
    <source>
        <dbReference type="ARBA" id="ARBA00022737"/>
    </source>
</evidence>
<feature type="region of interest" description="Disordered" evidence="12">
    <location>
        <begin position="305"/>
        <end position="342"/>
    </location>
</feature>
<dbReference type="Gene3D" id="3.30.160.60">
    <property type="entry name" value="Classic Zinc Finger"/>
    <property type="match status" value="8"/>
</dbReference>
<dbReference type="GeneID" id="105429027"/>
<feature type="domain" description="C2H2-type" evidence="13">
    <location>
        <begin position="349"/>
        <end position="372"/>
    </location>
</feature>
<feature type="domain" description="C2H2-type" evidence="13">
    <location>
        <begin position="573"/>
        <end position="601"/>
    </location>
</feature>
<feature type="compositionally biased region" description="Basic and acidic residues" evidence="12">
    <location>
        <begin position="97"/>
        <end position="107"/>
    </location>
</feature>
<reference evidence="15" key="1">
    <citation type="submission" date="2025-08" db="UniProtKB">
        <authorList>
            <consortium name="RefSeq"/>
        </authorList>
    </citation>
    <scope>IDENTIFICATION</scope>
</reference>
<evidence type="ECO:0000313" key="15">
    <source>
        <dbReference type="RefSeq" id="XP_011639980.1"/>
    </source>
</evidence>
<protein>
    <submittedName>
        <fullName evidence="15">LOW QUALITY PROTEIN: zinc finger protein 37-like</fullName>
    </submittedName>
</protein>
<feature type="compositionally biased region" description="Basic and acidic residues" evidence="12">
    <location>
        <begin position="144"/>
        <end position="153"/>
    </location>
</feature>
<evidence type="ECO:0000256" key="1">
    <source>
        <dbReference type="ARBA" id="ARBA00004123"/>
    </source>
</evidence>
<feature type="domain" description="C2H2-type" evidence="13">
    <location>
        <begin position="462"/>
        <end position="490"/>
    </location>
</feature>
<dbReference type="OrthoDB" id="7685779at2759"/>
<feature type="region of interest" description="Disordered" evidence="12">
    <location>
        <begin position="1"/>
        <end position="26"/>
    </location>
</feature>
<dbReference type="GO" id="GO:0005654">
    <property type="term" value="C:nucleoplasm"/>
    <property type="evidence" value="ECO:0007669"/>
    <property type="project" value="TreeGrafter"/>
</dbReference>
<dbReference type="KEGG" id="pbar:105429027"/>
<gene>
    <name evidence="15" type="primary">LOC105429027</name>
</gene>
<dbReference type="PANTHER" id="PTHR24399">
    <property type="entry name" value="ZINC FINGER AND BTB DOMAIN-CONTAINING"/>
    <property type="match status" value="1"/>
</dbReference>
<dbReference type="InterPro" id="IPR036236">
    <property type="entry name" value="Znf_C2H2_sf"/>
</dbReference>
<keyword evidence="7" id="KW-0805">Transcription regulation</keyword>
<feature type="domain" description="C2H2-type" evidence="13">
    <location>
        <begin position="434"/>
        <end position="461"/>
    </location>
</feature>
<keyword evidence="14" id="KW-1185">Reference proteome</keyword>
<evidence type="ECO:0000256" key="7">
    <source>
        <dbReference type="ARBA" id="ARBA00023015"/>
    </source>
</evidence>
<feature type="compositionally biased region" description="Basic residues" evidence="12">
    <location>
        <begin position="85"/>
        <end position="96"/>
    </location>
</feature>
<keyword evidence="5 11" id="KW-0863">Zinc-finger</keyword>
<evidence type="ECO:0000256" key="9">
    <source>
        <dbReference type="ARBA" id="ARBA00023163"/>
    </source>
</evidence>
<proteinExistence type="inferred from homology"/>
<evidence type="ECO:0000259" key="13">
    <source>
        <dbReference type="PROSITE" id="PS50157"/>
    </source>
</evidence>
<feature type="compositionally biased region" description="Polar residues" evidence="12">
    <location>
        <begin position="1"/>
        <end position="23"/>
    </location>
</feature>
<evidence type="ECO:0000313" key="14">
    <source>
        <dbReference type="Proteomes" id="UP000504615"/>
    </source>
</evidence>
<keyword evidence="10" id="KW-0539">Nucleus</keyword>
<dbReference type="PANTHER" id="PTHR24399:SF23">
    <property type="entry name" value="C2H2-TYPE DOMAIN-CONTAINING PROTEIN"/>
    <property type="match status" value="1"/>
</dbReference>
<evidence type="ECO:0000256" key="5">
    <source>
        <dbReference type="ARBA" id="ARBA00022771"/>
    </source>
</evidence>
<name>A0A6I9WC64_9HYME</name>
<evidence type="ECO:0000256" key="6">
    <source>
        <dbReference type="ARBA" id="ARBA00022833"/>
    </source>
</evidence>
<dbReference type="GO" id="GO:0000978">
    <property type="term" value="F:RNA polymerase II cis-regulatory region sequence-specific DNA binding"/>
    <property type="evidence" value="ECO:0007669"/>
    <property type="project" value="TreeGrafter"/>
</dbReference>
<dbReference type="InterPro" id="IPR013087">
    <property type="entry name" value="Znf_C2H2_type"/>
</dbReference>
<feature type="region of interest" description="Disordered" evidence="12">
    <location>
        <begin position="79"/>
        <end position="153"/>
    </location>
</feature>
<feature type="domain" description="C2H2-type" evidence="13">
    <location>
        <begin position="545"/>
        <end position="572"/>
    </location>
</feature>
<evidence type="ECO:0000256" key="2">
    <source>
        <dbReference type="ARBA" id="ARBA00006991"/>
    </source>
</evidence>
<feature type="region of interest" description="Disordered" evidence="12">
    <location>
        <begin position="622"/>
        <end position="645"/>
    </location>
</feature>
<feature type="domain" description="C2H2-type" evidence="13">
    <location>
        <begin position="406"/>
        <end position="433"/>
    </location>
</feature>
<feature type="compositionally biased region" description="Basic residues" evidence="12">
    <location>
        <begin position="123"/>
        <end position="143"/>
    </location>
</feature>
<evidence type="ECO:0000256" key="3">
    <source>
        <dbReference type="ARBA" id="ARBA00022723"/>
    </source>
</evidence>
<comment type="subcellular location">
    <subcellularLocation>
        <location evidence="1">Nucleus</location>
    </subcellularLocation>
</comment>
<dbReference type="SUPFAM" id="SSF57667">
    <property type="entry name" value="beta-beta-alpha zinc fingers"/>
    <property type="match status" value="5"/>
</dbReference>
<dbReference type="FunFam" id="3.30.160.60:FF:000624">
    <property type="entry name" value="zinc finger protein 697"/>
    <property type="match status" value="1"/>
</dbReference>
<keyword evidence="3" id="KW-0479">Metal-binding</keyword>
<feature type="domain" description="C2H2-type" evidence="13">
    <location>
        <begin position="491"/>
        <end position="516"/>
    </location>
</feature>
<keyword evidence="6" id="KW-0862">Zinc</keyword>
<keyword evidence="8" id="KW-0238">DNA-binding</keyword>
<evidence type="ECO:0000256" key="10">
    <source>
        <dbReference type="ARBA" id="ARBA00023242"/>
    </source>
</evidence>
<evidence type="ECO:0000256" key="8">
    <source>
        <dbReference type="ARBA" id="ARBA00023125"/>
    </source>
</evidence>
<organism evidence="14 15">
    <name type="scientific">Pogonomyrmex barbatus</name>
    <name type="common">red harvester ant</name>
    <dbReference type="NCBI Taxonomy" id="144034"/>
    <lineage>
        <taxon>Eukaryota</taxon>
        <taxon>Metazoa</taxon>
        <taxon>Ecdysozoa</taxon>
        <taxon>Arthropoda</taxon>
        <taxon>Hexapoda</taxon>
        <taxon>Insecta</taxon>
        <taxon>Pterygota</taxon>
        <taxon>Neoptera</taxon>
        <taxon>Endopterygota</taxon>
        <taxon>Hymenoptera</taxon>
        <taxon>Apocrita</taxon>
        <taxon>Aculeata</taxon>
        <taxon>Formicoidea</taxon>
        <taxon>Formicidae</taxon>
        <taxon>Myrmicinae</taxon>
        <taxon>Pogonomyrmex</taxon>
    </lineage>
</organism>
<feature type="domain" description="C2H2-type" evidence="13">
    <location>
        <begin position="378"/>
        <end position="405"/>
    </location>
</feature>
<dbReference type="PROSITE" id="PS00028">
    <property type="entry name" value="ZINC_FINGER_C2H2_1"/>
    <property type="match status" value="8"/>
</dbReference>
<dbReference type="FunFam" id="3.30.160.60:FF:001370">
    <property type="entry name" value="Zinc finger protein"/>
    <property type="match status" value="1"/>
</dbReference>
<dbReference type="AlphaFoldDB" id="A0A6I9WC64"/>
<dbReference type="RefSeq" id="XP_011639980.1">
    <property type="nucleotide sequence ID" value="XM_011641678.1"/>
</dbReference>
<feature type="compositionally biased region" description="Polar residues" evidence="12">
    <location>
        <begin position="305"/>
        <end position="322"/>
    </location>
</feature>
<evidence type="ECO:0000256" key="11">
    <source>
        <dbReference type="PROSITE-ProRule" id="PRU00042"/>
    </source>
</evidence>
<dbReference type="Pfam" id="PF00096">
    <property type="entry name" value="zf-C2H2"/>
    <property type="match status" value="5"/>
</dbReference>